<evidence type="ECO:0000256" key="1">
    <source>
        <dbReference type="SAM" id="Phobius"/>
    </source>
</evidence>
<organism evidence="2 3">
    <name type="scientific">Crossiella equi</name>
    <dbReference type="NCBI Taxonomy" id="130796"/>
    <lineage>
        <taxon>Bacteria</taxon>
        <taxon>Bacillati</taxon>
        <taxon>Actinomycetota</taxon>
        <taxon>Actinomycetes</taxon>
        <taxon>Pseudonocardiales</taxon>
        <taxon>Pseudonocardiaceae</taxon>
        <taxon>Crossiella</taxon>
    </lineage>
</organism>
<protein>
    <submittedName>
        <fullName evidence="2">Uncharacterized protein</fullName>
    </submittedName>
</protein>
<dbReference type="RefSeq" id="WP_143342918.1">
    <property type="nucleotide sequence ID" value="NZ_JAGIOO010000001.1"/>
</dbReference>
<keyword evidence="1" id="KW-0472">Membrane</keyword>
<proteinExistence type="predicted"/>
<keyword evidence="1" id="KW-1133">Transmembrane helix</keyword>
<sequence>MRQQERTRDRVTVSSRLVLTVLFTAVQAWALVLLVGRYSAQGFTTEIALSLALGGAVLAVVNAWEEVVLSSRRDSRQDR</sequence>
<feature type="transmembrane region" description="Helical" evidence="1">
    <location>
        <begin position="47"/>
        <end position="69"/>
    </location>
</feature>
<accession>A0ABS5A8I6</accession>
<feature type="transmembrane region" description="Helical" evidence="1">
    <location>
        <begin position="12"/>
        <end position="35"/>
    </location>
</feature>
<comment type="caution">
    <text evidence="2">The sequence shown here is derived from an EMBL/GenBank/DDBJ whole genome shotgun (WGS) entry which is preliminary data.</text>
</comment>
<dbReference type="Proteomes" id="UP001519363">
    <property type="component" value="Unassembled WGS sequence"/>
</dbReference>
<evidence type="ECO:0000313" key="2">
    <source>
        <dbReference type="EMBL" id="MBP2472626.1"/>
    </source>
</evidence>
<gene>
    <name evidence="2" type="ORF">JOF53_001498</name>
</gene>
<keyword evidence="3" id="KW-1185">Reference proteome</keyword>
<keyword evidence="1" id="KW-0812">Transmembrane</keyword>
<dbReference type="EMBL" id="JAGIOO010000001">
    <property type="protein sequence ID" value="MBP2472626.1"/>
    <property type="molecule type" value="Genomic_DNA"/>
</dbReference>
<evidence type="ECO:0000313" key="3">
    <source>
        <dbReference type="Proteomes" id="UP001519363"/>
    </source>
</evidence>
<name>A0ABS5A8I6_9PSEU</name>
<reference evidence="2 3" key="1">
    <citation type="submission" date="2021-03" db="EMBL/GenBank/DDBJ databases">
        <title>Sequencing the genomes of 1000 actinobacteria strains.</title>
        <authorList>
            <person name="Klenk H.-P."/>
        </authorList>
    </citation>
    <scope>NUCLEOTIDE SEQUENCE [LARGE SCALE GENOMIC DNA]</scope>
    <source>
        <strain evidence="2 3">DSM 44580</strain>
    </source>
</reference>